<gene>
    <name evidence="1" type="ORF">HT576_16920</name>
    <name evidence="2" type="ORF">HTZ84_03555</name>
</gene>
<dbReference type="OrthoDB" id="195311at2157"/>
<evidence type="ECO:0000313" key="2">
    <source>
        <dbReference type="EMBL" id="NUC71392.1"/>
    </source>
</evidence>
<sequence>MPRCGNCDAYVTSDFVRVFGVNDEVHGCPNCSTYRELSGGDGAVRETETEREVGELHV</sequence>
<dbReference type="AlphaFoldDB" id="A0A8J8GQJ3"/>
<reference evidence="1 4" key="1">
    <citation type="submission" date="2020-06" db="EMBL/GenBank/DDBJ databases">
        <title>Haloterrigena sp. nov., an extremely halophilic archaeon isolated from a saline sediment.</title>
        <authorList>
            <person name="Liu B.-B."/>
        </authorList>
    </citation>
    <scope>NUCLEOTIDE SEQUENCE</scope>
    <source>
        <strain evidence="1">SYSU A121-1</strain>
        <strain evidence="2 4">SYSU A558-1</strain>
    </source>
</reference>
<comment type="caution">
    <text evidence="1">The sequence shown here is derived from an EMBL/GenBank/DDBJ whole genome shotgun (WGS) entry which is preliminary data.</text>
</comment>
<keyword evidence="4" id="KW-1185">Reference proteome</keyword>
<evidence type="ECO:0000313" key="4">
    <source>
        <dbReference type="Proteomes" id="UP001016761"/>
    </source>
</evidence>
<organism evidence="1 3">
    <name type="scientific">Haloterrigena gelatinilytica</name>
    <dbReference type="NCBI Taxonomy" id="2741724"/>
    <lineage>
        <taxon>Archaea</taxon>
        <taxon>Methanobacteriati</taxon>
        <taxon>Methanobacteriota</taxon>
        <taxon>Stenosarchaea group</taxon>
        <taxon>Halobacteria</taxon>
        <taxon>Halobacteriales</taxon>
        <taxon>Natrialbaceae</taxon>
        <taxon>Haloterrigena</taxon>
    </lineage>
</organism>
<dbReference type="EMBL" id="JABUQZ010000001">
    <property type="protein sequence ID" value="NUC71392.1"/>
    <property type="molecule type" value="Genomic_DNA"/>
</dbReference>
<protein>
    <recommendedName>
        <fullName evidence="5">Small CPxCG-related zinc finger protein</fullName>
    </recommendedName>
</protein>
<evidence type="ECO:0008006" key="5">
    <source>
        <dbReference type="Google" id="ProtNLM"/>
    </source>
</evidence>
<evidence type="ECO:0000313" key="3">
    <source>
        <dbReference type="Proteomes" id="UP000728647"/>
    </source>
</evidence>
<dbReference type="Pfam" id="PF24444">
    <property type="entry name" value="DUF7563"/>
    <property type="match status" value="1"/>
</dbReference>
<evidence type="ECO:0000313" key="1">
    <source>
        <dbReference type="EMBL" id="NUB92692.1"/>
    </source>
</evidence>
<dbReference type="RefSeq" id="WP_169332647.1">
    <property type="nucleotide sequence ID" value="NZ_JABUQZ010000001.1"/>
</dbReference>
<dbReference type="InterPro" id="IPR055985">
    <property type="entry name" value="DUF7563"/>
</dbReference>
<dbReference type="EMBL" id="JABURA010000001">
    <property type="protein sequence ID" value="NUB92692.1"/>
    <property type="molecule type" value="Genomic_DNA"/>
</dbReference>
<name>A0A8J8GQJ3_9EURY</name>
<dbReference type="Proteomes" id="UP000728647">
    <property type="component" value="Unassembled WGS sequence"/>
</dbReference>
<proteinExistence type="predicted"/>
<accession>A0A8J8GQJ3</accession>
<dbReference type="Proteomes" id="UP001016761">
    <property type="component" value="Unassembled WGS sequence"/>
</dbReference>